<dbReference type="Proteomes" id="UP000244904">
    <property type="component" value="Unassembled WGS sequence"/>
</dbReference>
<evidence type="ECO:0008006" key="4">
    <source>
        <dbReference type="Google" id="ProtNLM"/>
    </source>
</evidence>
<dbReference type="AlphaFoldDB" id="A0A2R8ANM9"/>
<accession>A0A2R8ANM9</accession>
<name>A0A2R8ANM9_9RHOB</name>
<evidence type="ECO:0000313" key="3">
    <source>
        <dbReference type="Proteomes" id="UP000244904"/>
    </source>
</evidence>
<proteinExistence type="predicted"/>
<feature type="signal peptide" evidence="1">
    <location>
        <begin position="1"/>
        <end position="29"/>
    </location>
</feature>
<keyword evidence="1" id="KW-0732">Signal</keyword>
<protein>
    <recommendedName>
        <fullName evidence="4">DUF4189 domain-containing protein</fullName>
    </recommendedName>
</protein>
<sequence>MTSQTIVRRLISAAVVASALFAQTHTATAEEMIQWTPKLTRDGQKGYAAAMEKPKNYAFALNNKSAWGSGWNFDTAEGARDRALKGCRKWVKPGQADCVVYMLNGEVVAGEQVTTKKITKRYKAISGKQAAAFFGLRDVSFAVNRSAAVAEYEKFQATGKYPANDQSLTKLLMGNSITSTANGGYAIVFDDKGVLWANKAGSNNILAVQFRQWLVTKNGLFCMFDGAFTSTGKKVGSRCVAISSIGGGKVEWQGLSYDGKPKTSFLVAGDAATTTGK</sequence>
<dbReference type="RefSeq" id="WP_146188626.1">
    <property type="nucleotide sequence ID" value="NZ_OMOJ01000001.1"/>
</dbReference>
<evidence type="ECO:0000256" key="1">
    <source>
        <dbReference type="SAM" id="SignalP"/>
    </source>
</evidence>
<reference evidence="3" key="1">
    <citation type="submission" date="2018-03" db="EMBL/GenBank/DDBJ databases">
        <authorList>
            <person name="Rodrigo-Torres L."/>
            <person name="Arahal R. D."/>
            <person name="Lucena T."/>
        </authorList>
    </citation>
    <scope>NUCLEOTIDE SEQUENCE [LARGE SCALE GENOMIC DNA]</scope>
    <source>
        <strain evidence="3">CECT 8871</strain>
    </source>
</reference>
<feature type="chain" id="PRO_5015320971" description="DUF4189 domain-containing protein" evidence="1">
    <location>
        <begin position="30"/>
        <end position="277"/>
    </location>
</feature>
<keyword evidence="3" id="KW-1185">Reference proteome</keyword>
<gene>
    <name evidence="2" type="ORF">PRI8871_00260</name>
</gene>
<organism evidence="2 3">
    <name type="scientific">Pseudoprimorskyibacter insulae</name>
    <dbReference type="NCBI Taxonomy" id="1695997"/>
    <lineage>
        <taxon>Bacteria</taxon>
        <taxon>Pseudomonadati</taxon>
        <taxon>Pseudomonadota</taxon>
        <taxon>Alphaproteobacteria</taxon>
        <taxon>Rhodobacterales</taxon>
        <taxon>Paracoccaceae</taxon>
        <taxon>Pseudoprimorskyibacter</taxon>
    </lineage>
</organism>
<evidence type="ECO:0000313" key="2">
    <source>
        <dbReference type="EMBL" id="SPF77676.1"/>
    </source>
</evidence>
<dbReference type="EMBL" id="OMOJ01000001">
    <property type="protein sequence ID" value="SPF77676.1"/>
    <property type="molecule type" value="Genomic_DNA"/>
</dbReference>